<evidence type="ECO:0000256" key="1">
    <source>
        <dbReference type="SAM" id="MobiDB-lite"/>
    </source>
</evidence>
<keyword evidence="2" id="KW-0812">Transmembrane</keyword>
<accession>A0AAW1SR73</accession>
<dbReference type="AlphaFoldDB" id="A0AAW1SR73"/>
<organism evidence="3 4">
    <name type="scientific">Apatococcus fuscideae</name>
    <dbReference type="NCBI Taxonomy" id="2026836"/>
    <lineage>
        <taxon>Eukaryota</taxon>
        <taxon>Viridiplantae</taxon>
        <taxon>Chlorophyta</taxon>
        <taxon>core chlorophytes</taxon>
        <taxon>Trebouxiophyceae</taxon>
        <taxon>Chlorellales</taxon>
        <taxon>Chlorellaceae</taxon>
        <taxon>Apatococcus</taxon>
    </lineage>
</organism>
<evidence type="ECO:0000313" key="4">
    <source>
        <dbReference type="Proteomes" id="UP001485043"/>
    </source>
</evidence>
<comment type="caution">
    <text evidence="3">The sequence shown here is derived from an EMBL/GenBank/DDBJ whole genome shotgun (WGS) entry which is preliminary data.</text>
</comment>
<gene>
    <name evidence="3" type="ORF">WJX84_006610</name>
</gene>
<keyword evidence="2" id="KW-1133">Transmembrane helix</keyword>
<feature type="non-terminal residue" evidence="3">
    <location>
        <position position="1"/>
    </location>
</feature>
<evidence type="ECO:0000313" key="3">
    <source>
        <dbReference type="EMBL" id="KAK9852596.1"/>
    </source>
</evidence>
<keyword evidence="4" id="KW-1185">Reference proteome</keyword>
<dbReference type="Proteomes" id="UP001485043">
    <property type="component" value="Unassembled WGS sequence"/>
</dbReference>
<sequence>GMVALGSVAVREGGTTVAVLALGSDQPGVLDRPGLMGMLALAIAPHINELRGLQPGTSLERFMARLVPELIEERCRRIKAALGPLQQPLAQTDGKLVNGKLAPKLPSEVAASGLANGHAGQTQNGHHSHNGKEVAAVAAEGGGEPGPAQLQLFDLVYSLVSTCLVCAYLVGPAVGAGGRSALAWSTCVALADVLLLAARWRCNERDGSHARAPSPPDQPVPGAGGSSRFEGHRETNGKRRGAGDQLLRAPQDWGFSTQLFSSYRQMAMPVANTWLSWSLLRLLHVEASLTAAVFLLAAASMCLLLGIWARMRFLLQGPLQLVSVLCAVTIMQLLWPTRVAGPSPSPATWLLVACALQLLTALTAPTLMRPLLGPHVGLAAQVEAESQARGRVPQCRAQSRAALLKSRGPVRLW</sequence>
<evidence type="ECO:0000256" key="2">
    <source>
        <dbReference type="SAM" id="Phobius"/>
    </source>
</evidence>
<feature type="transmembrane region" description="Helical" evidence="2">
    <location>
        <begin position="347"/>
        <end position="368"/>
    </location>
</feature>
<protein>
    <submittedName>
        <fullName evidence="3">Uncharacterized protein</fullName>
    </submittedName>
</protein>
<reference evidence="3 4" key="1">
    <citation type="journal article" date="2024" name="Nat. Commun.">
        <title>Phylogenomics reveals the evolutionary origins of lichenization in chlorophyte algae.</title>
        <authorList>
            <person name="Puginier C."/>
            <person name="Libourel C."/>
            <person name="Otte J."/>
            <person name="Skaloud P."/>
            <person name="Haon M."/>
            <person name="Grisel S."/>
            <person name="Petersen M."/>
            <person name="Berrin J.G."/>
            <person name="Delaux P.M."/>
            <person name="Dal Grande F."/>
            <person name="Keller J."/>
        </authorList>
    </citation>
    <scope>NUCLEOTIDE SEQUENCE [LARGE SCALE GENOMIC DNA]</scope>
    <source>
        <strain evidence="3 4">SAG 2523</strain>
    </source>
</reference>
<name>A0AAW1SR73_9CHLO</name>
<feature type="transmembrane region" description="Helical" evidence="2">
    <location>
        <begin position="289"/>
        <end position="307"/>
    </location>
</feature>
<feature type="region of interest" description="Disordered" evidence="1">
    <location>
        <begin position="206"/>
        <end position="243"/>
    </location>
</feature>
<feature type="transmembrane region" description="Helical" evidence="2">
    <location>
        <begin position="319"/>
        <end position="335"/>
    </location>
</feature>
<proteinExistence type="predicted"/>
<keyword evidence="2" id="KW-0472">Membrane</keyword>
<dbReference type="EMBL" id="JALJOV010001182">
    <property type="protein sequence ID" value="KAK9852596.1"/>
    <property type="molecule type" value="Genomic_DNA"/>
</dbReference>